<organism evidence="3 4">
    <name type="scientific">Crucibulum laeve</name>
    <dbReference type="NCBI Taxonomy" id="68775"/>
    <lineage>
        <taxon>Eukaryota</taxon>
        <taxon>Fungi</taxon>
        <taxon>Dikarya</taxon>
        <taxon>Basidiomycota</taxon>
        <taxon>Agaricomycotina</taxon>
        <taxon>Agaricomycetes</taxon>
        <taxon>Agaricomycetidae</taxon>
        <taxon>Agaricales</taxon>
        <taxon>Agaricineae</taxon>
        <taxon>Nidulariaceae</taxon>
        <taxon>Crucibulum</taxon>
    </lineage>
</organism>
<dbReference type="OrthoDB" id="276989at2759"/>
<dbReference type="GO" id="GO:0000775">
    <property type="term" value="C:chromosome, centromeric region"/>
    <property type="evidence" value="ECO:0007669"/>
    <property type="project" value="TreeGrafter"/>
</dbReference>
<protein>
    <submittedName>
        <fullName evidence="3">Sister chromatid cohesion protein Dcc1</fullName>
    </submittedName>
</protein>
<keyword evidence="4" id="KW-1185">Reference proteome</keyword>
<dbReference type="STRING" id="68775.A0A5C3MEX2"/>
<comment type="similarity">
    <text evidence="1">Belongs to the DCC1 family.</text>
</comment>
<evidence type="ECO:0000313" key="4">
    <source>
        <dbReference type="Proteomes" id="UP000308652"/>
    </source>
</evidence>
<evidence type="ECO:0000256" key="1">
    <source>
        <dbReference type="ARBA" id="ARBA00007017"/>
    </source>
</evidence>
<proteinExistence type="inferred from homology"/>
<dbReference type="GO" id="GO:0000785">
    <property type="term" value="C:chromatin"/>
    <property type="evidence" value="ECO:0007669"/>
    <property type="project" value="TreeGrafter"/>
</dbReference>
<dbReference type="GO" id="GO:0006260">
    <property type="term" value="P:DNA replication"/>
    <property type="evidence" value="ECO:0007669"/>
    <property type="project" value="UniProtKB-KW"/>
</dbReference>
<gene>
    <name evidence="3" type="ORF">BDQ12DRAFT_180668</name>
</gene>
<dbReference type="InterPro" id="IPR019128">
    <property type="entry name" value="Dcc1"/>
</dbReference>
<dbReference type="Pfam" id="PF09724">
    <property type="entry name" value="Dcc1"/>
    <property type="match status" value="1"/>
</dbReference>
<dbReference type="PANTHER" id="PTHR13395">
    <property type="entry name" value="SISTER CHROMATID COHESION PROTEIN DCC1-RELATED"/>
    <property type="match status" value="1"/>
</dbReference>
<keyword evidence="2" id="KW-0235">DNA replication</keyword>
<dbReference type="Proteomes" id="UP000308652">
    <property type="component" value="Unassembled WGS sequence"/>
</dbReference>
<dbReference type="GO" id="GO:0034088">
    <property type="term" value="P:maintenance of mitotic sister chromatid cohesion"/>
    <property type="evidence" value="ECO:0007669"/>
    <property type="project" value="TreeGrafter"/>
</dbReference>
<evidence type="ECO:0000313" key="3">
    <source>
        <dbReference type="EMBL" id="TFK43457.1"/>
    </source>
</evidence>
<name>A0A5C3MEX2_9AGAR</name>
<evidence type="ECO:0000256" key="2">
    <source>
        <dbReference type="ARBA" id="ARBA00022705"/>
    </source>
</evidence>
<dbReference type="PANTHER" id="PTHR13395:SF6">
    <property type="entry name" value="SISTER CHROMATID COHESION PROTEIN DCC1"/>
    <property type="match status" value="1"/>
</dbReference>
<dbReference type="GO" id="GO:0031390">
    <property type="term" value="C:Ctf18 RFC-like complex"/>
    <property type="evidence" value="ECO:0007669"/>
    <property type="project" value="InterPro"/>
</dbReference>
<accession>A0A5C3MEX2</accession>
<dbReference type="AlphaFoldDB" id="A0A5C3MEX2"/>
<dbReference type="EMBL" id="ML213591">
    <property type="protein sequence ID" value="TFK43457.1"/>
    <property type="molecule type" value="Genomic_DNA"/>
</dbReference>
<sequence>MPEYDLSFSSSSSTDGGSYKLMELPPELTKLIEDALANGNHYPPTFTVKGDPLEDAVLCTTDKTYSMRSVNLSNSILMVTPPVNTSSNSGENDMVVIRDQVNEIIELAPTVPKLHKLSSLLRGREYDDTGEDVNSASSSKRFTYEDARAEIQASDVELDCGLKDRRILNVNGELRPITPSYLNSLLELLLNLLVSLSLPHDAAPVEDISSVLADEHEVSRAVSTQVMSWFGEIYEGKWSMDVQAAMKEVGLGILRNHKHEPIEKQELLAKWKSFVGDTFESSISLDLLLGNFLVSTSQMGEEEMLTYFAASSLPVEPAARFGDLFLTRTRWKGEDIEQFLADIAVNNKERDKLLLKYCRATTDATGVWYTARAQYNG</sequence>
<reference evidence="3 4" key="1">
    <citation type="journal article" date="2019" name="Nat. Ecol. Evol.">
        <title>Megaphylogeny resolves global patterns of mushroom evolution.</title>
        <authorList>
            <person name="Varga T."/>
            <person name="Krizsan K."/>
            <person name="Foldi C."/>
            <person name="Dima B."/>
            <person name="Sanchez-Garcia M."/>
            <person name="Sanchez-Ramirez S."/>
            <person name="Szollosi G.J."/>
            <person name="Szarkandi J.G."/>
            <person name="Papp V."/>
            <person name="Albert L."/>
            <person name="Andreopoulos W."/>
            <person name="Angelini C."/>
            <person name="Antonin V."/>
            <person name="Barry K.W."/>
            <person name="Bougher N.L."/>
            <person name="Buchanan P."/>
            <person name="Buyck B."/>
            <person name="Bense V."/>
            <person name="Catcheside P."/>
            <person name="Chovatia M."/>
            <person name="Cooper J."/>
            <person name="Damon W."/>
            <person name="Desjardin D."/>
            <person name="Finy P."/>
            <person name="Geml J."/>
            <person name="Haridas S."/>
            <person name="Hughes K."/>
            <person name="Justo A."/>
            <person name="Karasinski D."/>
            <person name="Kautmanova I."/>
            <person name="Kiss B."/>
            <person name="Kocsube S."/>
            <person name="Kotiranta H."/>
            <person name="LaButti K.M."/>
            <person name="Lechner B.E."/>
            <person name="Liimatainen K."/>
            <person name="Lipzen A."/>
            <person name="Lukacs Z."/>
            <person name="Mihaltcheva S."/>
            <person name="Morgado L.N."/>
            <person name="Niskanen T."/>
            <person name="Noordeloos M.E."/>
            <person name="Ohm R.A."/>
            <person name="Ortiz-Santana B."/>
            <person name="Ovrebo C."/>
            <person name="Racz N."/>
            <person name="Riley R."/>
            <person name="Savchenko A."/>
            <person name="Shiryaev A."/>
            <person name="Soop K."/>
            <person name="Spirin V."/>
            <person name="Szebenyi C."/>
            <person name="Tomsovsky M."/>
            <person name="Tulloss R.E."/>
            <person name="Uehling J."/>
            <person name="Grigoriev I.V."/>
            <person name="Vagvolgyi C."/>
            <person name="Papp T."/>
            <person name="Martin F.M."/>
            <person name="Miettinen O."/>
            <person name="Hibbett D.S."/>
            <person name="Nagy L.G."/>
        </authorList>
    </citation>
    <scope>NUCLEOTIDE SEQUENCE [LARGE SCALE GENOMIC DNA]</scope>
    <source>
        <strain evidence="3 4">CBS 166.37</strain>
    </source>
</reference>